<comment type="caution">
    <text evidence="2">The sequence shown here is derived from an EMBL/GenBank/DDBJ whole genome shotgun (WGS) entry which is preliminary data.</text>
</comment>
<dbReference type="RefSeq" id="WP_116441947.1">
    <property type="nucleotide sequence ID" value="NZ_BHEO01000008.1"/>
</dbReference>
<name>A0A4R3JJ08_9FIRM</name>
<dbReference type="Proteomes" id="UP000702954">
    <property type="component" value="Unassembled WGS sequence"/>
</dbReference>
<accession>A0A4R3JJ08</accession>
<evidence type="ECO:0000313" key="3">
    <source>
        <dbReference type="Proteomes" id="UP000294613"/>
    </source>
</evidence>
<sequence>MHEEKVTLKLDRYECGIIFHSLKDKRNQLLETNQDTELVEDVLMKVIEGMEQLPEKERKGRWHREER</sequence>
<dbReference type="EMBL" id="BHEO01000008">
    <property type="protein sequence ID" value="GBU05698.1"/>
    <property type="molecule type" value="Genomic_DNA"/>
</dbReference>
<proteinExistence type="predicted"/>
<evidence type="ECO:0000313" key="2">
    <source>
        <dbReference type="EMBL" id="TCS66046.1"/>
    </source>
</evidence>
<dbReference type="EMBL" id="SLZV01000020">
    <property type="protein sequence ID" value="TCS66046.1"/>
    <property type="molecule type" value="Genomic_DNA"/>
</dbReference>
<gene>
    <name evidence="2" type="ORF">EDD74_12010</name>
    <name evidence="1" type="ORF">FAEUMB_22390</name>
</gene>
<organism evidence="2 3">
    <name type="scientific">Faecalimonas umbilicata</name>
    <dbReference type="NCBI Taxonomy" id="1912855"/>
    <lineage>
        <taxon>Bacteria</taxon>
        <taxon>Bacillati</taxon>
        <taxon>Bacillota</taxon>
        <taxon>Clostridia</taxon>
        <taxon>Lachnospirales</taxon>
        <taxon>Lachnospiraceae</taxon>
        <taxon>Faecalimonas</taxon>
    </lineage>
</organism>
<dbReference type="Proteomes" id="UP000294613">
    <property type="component" value="Unassembled WGS sequence"/>
</dbReference>
<evidence type="ECO:0000313" key="1">
    <source>
        <dbReference type="EMBL" id="GBU05698.1"/>
    </source>
</evidence>
<evidence type="ECO:0000313" key="4">
    <source>
        <dbReference type="Proteomes" id="UP000702954"/>
    </source>
</evidence>
<keyword evidence="4" id="KW-1185">Reference proteome</keyword>
<dbReference type="AlphaFoldDB" id="A0A4R3JJ08"/>
<reference evidence="1 4" key="1">
    <citation type="journal article" date="2018" name="Int. J. Syst. Evol. Microbiol.">
        <title>Draft Genome Sequence of Faecalimonas umbilicata JCM 30896T, an Acetate-Producing Bacterium Isolated from Human Feces.</title>
        <authorList>
            <person name="Sakamoto M."/>
            <person name="Ikeyama N."/>
            <person name="Yuki M."/>
            <person name="Ohkuma M."/>
        </authorList>
    </citation>
    <scope>NUCLEOTIDE SEQUENCE [LARGE SCALE GENOMIC DNA]</scope>
    <source>
        <strain evidence="1 4">EGH7</strain>
    </source>
</reference>
<reference evidence="2 3" key="2">
    <citation type="submission" date="2019-03" db="EMBL/GenBank/DDBJ databases">
        <title>Genomic Encyclopedia of Type Strains, Phase IV (KMG-IV): sequencing the most valuable type-strain genomes for metagenomic binning, comparative biology and taxonomic classification.</title>
        <authorList>
            <person name="Goeker M."/>
        </authorList>
    </citation>
    <scope>NUCLEOTIDE SEQUENCE [LARGE SCALE GENOMIC DNA]</scope>
    <source>
        <strain evidence="2 3">DSM 103426</strain>
    </source>
</reference>
<protein>
    <submittedName>
        <fullName evidence="2">Uncharacterized protein</fullName>
    </submittedName>
</protein>